<keyword evidence="3" id="KW-1185">Reference proteome</keyword>
<dbReference type="EMBL" id="JBICCN010000112">
    <property type="protein sequence ID" value="KAL3093290.1"/>
    <property type="molecule type" value="Genomic_DNA"/>
</dbReference>
<gene>
    <name evidence="2" type="ORF">niasHS_005185</name>
</gene>
<proteinExistence type="predicted"/>
<feature type="region of interest" description="Disordered" evidence="1">
    <location>
        <begin position="194"/>
        <end position="237"/>
    </location>
</feature>
<evidence type="ECO:0000313" key="2">
    <source>
        <dbReference type="EMBL" id="KAL3093290.1"/>
    </source>
</evidence>
<dbReference type="Proteomes" id="UP001620645">
    <property type="component" value="Unassembled WGS sequence"/>
</dbReference>
<reference evidence="2 3" key="1">
    <citation type="submission" date="2024-10" db="EMBL/GenBank/DDBJ databases">
        <authorList>
            <person name="Kim D."/>
        </authorList>
    </citation>
    <scope>NUCLEOTIDE SEQUENCE [LARGE SCALE GENOMIC DNA]</scope>
    <source>
        <strain evidence="2">Taebaek</strain>
    </source>
</reference>
<feature type="region of interest" description="Disordered" evidence="1">
    <location>
        <begin position="7"/>
        <end position="26"/>
    </location>
</feature>
<protein>
    <submittedName>
        <fullName evidence="2">Uncharacterized protein</fullName>
    </submittedName>
</protein>
<feature type="region of interest" description="Disordered" evidence="1">
    <location>
        <begin position="253"/>
        <end position="309"/>
    </location>
</feature>
<sequence length="642" mass="73023">MKRMLIEAFDDTTTSDSSPSFQVRQQSAGKRRALNRDFATKLASITLTSGELCRLDAVFGGAFGTDHQLEQFNRAVSGCLCRLGRHAVDQRSAVIAPIGAVVGPVDLHQMAFPRRRIFVFQLGYFGFGQVADQKPDLVDYGPWMADMDIQGLPLPSDEFIEQKAQMLHSFLADSAHQQQQLFERVSVQRQNFKTEHHSSALDNHQTTTTTNGRTAAKNHCGTNGNTGDVQQQHQDDHDDDDIQVLEFVTALSTVKTEESDVGNRDGEMHDRQQKQQQAGGEQLEHDEDVGGRDSEQGTSDDAETGEPPLDQLVHSTEMLKGVRVTLSSLRQLVSLEPIRHNLVGCLVACRVQNMANNYDNSNKNNGEQLGVIVDEIVQADCDKLLFKHFSSVPLHLDKLVDIAITDIVFRDWIDNLTEWGESLPLFSLYRLRRCMLYDRLKKLKKSEKLSRTQRRKLRRAKEQQQWANQQQSGSESGQQQQQMNTAVAHQQQQNQQLYDETLVREFDQIFMCPRELVGLHQLGRSAFSRVAVGLYVRQHMGLWVEQIKRVSFGATPYTMYGQVLTTVLHFEHAQPCTINALHFFGQQSKIDFIKRHLFNKHITSEKQQQQGKAITPMQIKFHPPTADYVMRKSQQLRDELKK</sequence>
<accession>A0ABD2JRN1</accession>
<evidence type="ECO:0000256" key="1">
    <source>
        <dbReference type="SAM" id="MobiDB-lite"/>
    </source>
</evidence>
<feature type="compositionally biased region" description="Basic and acidic residues" evidence="1">
    <location>
        <begin position="255"/>
        <end position="273"/>
    </location>
</feature>
<evidence type="ECO:0000313" key="3">
    <source>
        <dbReference type="Proteomes" id="UP001620645"/>
    </source>
</evidence>
<comment type="caution">
    <text evidence="2">The sequence shown here is derived from an EMBL/GenBank/DDBJ whole genome shotgun (WGS) entry which is preliminary data.</text>
</comment>
<name>A0ABD2JRN1_HETSC</name>
<dbReference type="AlphaFoldDB" id="A0ABD2JRN1"/>
<organism evidence="2 3">
    <name type="scientific">Heterodera schachtii</name>
    <name type="common">Sugarbeet cyst nematode worm</name>
    <name type="synonym">Tylenchus schachtii</name>
    <dbReference type="NCBI Taxonomy" id="97005"/>
    <lineage>
        <taxon>Eukaryota</taxon>
        <taxon>Metazoa</taxon>
        <taxon>Ecdysozoa</taxon>
        <taxon>Nematoda</taxon>
        <taxon>Chromadorea</taxon>
        <taxon>Rhabditida</taxon>
        <taxon>Tylenchina</taxon>
        <taxon>Tylenchomorpha</taxon>
        <taxon>Tylenchoidea</taxon>
        <taxon>Heteroderidae</taxon>
        <taxon>Heteroderinae</taxon>
        <taxon>Heterodera</taxon>
    </lineage>
</organism>
<feature type="region of interest" description="Disordered" evidence="1">
    <location>
        <begin position="460"/>
        <end position="488"/>
    </location>
</feature>
<feature type="compositionally biased region" description="Low complexity" evidence="1">
    <location>
        <begin position="463"/>
        <end position="482"/>
    </location>
</feature>